<evidence type="ECO:0000256" key="3">
    <source>
        <dbReference type="ARBA" id="ARBA00022485"/>
    </source>
</evidence>
<protein>
    <recommendedName>
        <fullName evidence="11">Transcriptional regulator WhiB</fullName>
    </recommendedName>
</protein>
<evidence type="ECO:0000256" key="9">
    <source>
        <dbReference type="ARBA" id="ARBA00023157"/>
    </source>
</evidence>
<evidence type="ECO:0000256" key="2">
    <source>
        <dbReference type="ARBA" id="ARBA00006597"/>
    </source>
</evidence>
<keyword evidence="10 11" id="KW-0804">Transcription</keyword>
<evidence type="ECO:0000259" key="12">
    <source>
        <dbReference type="PROSITE" id="PS51674"/>
    </source>
</evidence>
<comment type="PTM">
    <text evidence="11">Upon Fe-S cluster removal intramolecular disulfide bonds are formed.</text>
</comment>
<name>A0A7X0HM53_9ACTN</name>
<comment type="similarity">
    <text evidence="2 11">Belongs to the WhiB family.</text>
</comment>
<dbReference type="PANTHER" id="PTHR38839">
    <property type="entry name" value="TRANSCRIPTIONAL REGULATOR WHID-RELATED"/>
    <property type="match status" value="1"/>
</dbReference>
<dbReference type="AlphaFoldDB" id="A0A7X0HM53"/>
<dbReference type="InterPro" id="IPR003482">
    <property type="entry name" value="Whib"/>
</dbReference>
<feature type="binding site" evidence="11">
    <location>
        <position position="36"/>
    </location>
    <ligand>
        <name>[4Fe-4S] cluster</name>
        <dbReference type="ChEBI" id="CHEBI:49883"/>
    </ligand>
</feature>
<keyword evidence="5 11" id="KW-0408">Iron</keyword>
<dbReference type="GO" id="GO:0005737">
    <property type="term" value="C:cytoplasm"/>
    <property type="evidence" value="ECO:0007669"/>
    <property type="project" value="UniProtKB-SubCell"/>
</dbReference>
<dbReference type="GO" id="GO:0047134">
    <property type="term" value="F:protein-disulfide reductase [NAD(P)H] activity"/>
    <property type="evidence" value="ECO:0007669"/>
    <property type="project" value="TreeGrafter"/>
</dbReference>
<dbReference type="EMBL" id="JACHEM010000043">
    <property type="protein sequence ID" value="MBB6440196.1"/>
    <property type="molecule type" value="Genomic_DNA"/>
</dbReference>
<evidence type="ECO:0000256" key="1">
    <source>
        <dbReference type="ARBA" id="ARBA00004496"/>
    </source>
</evidence>
<feature type="binding site" evidence="11">
    <location>
        <position position="39"/>
    </location>
    <ligand>
        <name>[4Fe-4S] cluster</name>
        <dbReference type="ChEBI" id="CHEBI:49883"/>
    </ligand>
</feature>
<dbReference type="GO" id="GO:0003677">
    <property type="term" value="F:DNA binding"/>
    <property type="evidence" value="ECO:0007669"/>
    <property type="project" value="UniProtKB-UniRule"/>
</dbReference>
<dbReference type="Pfam" id="PF02467">
    <property type="entry name" value="Whib"/>
    <property type="match status" value="1"/>
</dbReference>
<comment type="caution">
    <text evidence="13">The sequence shown here is derived from an EMBL/GenBank/DDBJ whole genome shotgun (WGS) entry which is preliminary data.</text>
</comment>
<sequence>MGTFGEKWGGQAKCRTVEPDELFVDGSAQNRAKAVCGGCPVRTECLAHALDRRIEHGICGGMTERERRAVLRRRPLVTSWQDLLESARRQHELHTRNHPVCQSAAGCHPSCRGLPLSRHRMMSLAAQLRTVWPMPRES</sequence>
<keyword evidence="9 11" id="KW-1015">Disulfide bond</keyword>
<dbReference type="HAMAP" id="MF_01479">
    <property type="entry name" value="WhiB"/>
    <property type="match status" value="1"/>
</dbReference>
<dbReference type="PROSITE" id="PS51674">
    <property type="entry name" value="4FE4S_WBL"/>
    <property type="match status" value="1"/>
</dbReference>
<organism evidence="13 14">
    <name type="scientific">Streptomyces candidus</name>
    <dbReference type="NCBI Taxonomy" id="67283"/>
    <lineage>
        <taxon>Bacteria</taxon>
        <taxon>Bacillati</taxon>
        <taxon>Actinomycetota</taxon>
        <taxon>Actinomycetes</taxon>
        <taxon>Kitasatosporales</taxon>
        <taxon>Streptomycetaceae</taxon>
        <taxon>Streptomyces</taxon>
    </lineage>
</organism>
<dbReference type="GO" id="GO:0046872">
    <property type="term" value="F:metal ion binding"/>
    <property type="evidence" value="ECO:0007669"/>
    <property type="project" value="UniProtKB-KW"/>
</dbReference>
<evidence type="ECO:0000313" key="13">
    <source>
        <dbReference type="EMBL" id="MBB6440196.1"/>
    </source>
</evidence>
<accession>A0A7X0HM53</accession>
<keyword evidence="11" id="KW-0963">Cytoplasm</keyword>
<reference evidence="13 14" key="1">
    <citation type="submission" date="2020-08" db="EMBL/GenBank/DDBJ databases">
        <title>Genomic Encyclopedia of Type Strains, Phase IV (KMG-IV): sequencing the most valuable type-strain genomes for metagenomic binning, comparative biology and taxonomic classification.</title>
        <authorList>
            <person name="Goeker M."/>
        </authorList>
    </citation>
    <scope>NUCLEOTIDE SEQUENCE [LARGE SCALE GENOMIC DNA]</scope>
    <source>
        <strain evidence="13 14">DSM 40141</strain>
    </source>
</reference>
<gene>
    <name evidence="11" type="primary">whiB</name>
    <name evidence="13" type="ORF">HNQ79_006709</name>
</gene>
<feature type="domain" description="4Fe-4S Wbl-type" evidence="12">
    <location>
        <begin position="13"/>
        <end position="69"/>
    </location>
</feature>
<dbReference type="GO" id="GO:0051539">
    <property type="term" value="F:4 iron, 4 sulfur cluster binding"/>
    <property type="evidence" value="ECO:0007669"/>
    <property type="project" value="UniProtKB-UniRule"/>
</dbReference>
<evidence type="ECO:0000313" key="14">
    <source>
        <dbReference type="Proteomes" id="UP000540423"/>
    </source>
</evidence>
<evidence type="ECO:0000256" key="8">
    <source>
        <dbReference type="ARBA" id="ARBA00023125"/>
    </source>
</evidence>
<feature type="binding site" evidence="11">
    <location>
        <position position="14"/>
    </location>
    <ligand>
        <name>[4Fe-4S] cluster</name>
        <dbReference type="ChEBI" id="CHEBI:49883"/>
    </ligand>
</feature>
<dbReference type="RefSeq" id="WP_185036639.1">
    <property type="nucleotide sequence ID" value="NZ_BNBN01000032.1"/>
</dbReference>
<comment type="PTM">
    <text evidence="11">The Fe-S cluster can be nitrosylated by nitric oxide (NO).</text>
</comment>
<evidence type="ECO:0000256" key="5">
    <source>
        <dbReference type="ARBA" id="ARBA00023004"/>
    </source>
</evidence>
<dbReference type="GO" id="GO:0045454">
    <property type="term" value="P:cell redox homeostasis"/>
    <property type="evidence" value="ECO:0007669"/>
    <property type="project" value="TreeGrafter"/>
</dbReference>
<keyword evidence="4 11" id="KW-0479">Metal-binding</keyword>
<keyword evidence="7 11" id="KW-0805">Transcription regulation</keyword>
<proteinExistence type="inferred from homology"/>
<comment type="function">
    <text evidence="11">Acts as a transcriptional regulator. Probably redox-responsive. The apo- but not holo-form probably binds DNA.</text>
</comment>
<evidence type="ECO:0000256" key="10">
    <source>
        <dbReference type="ARBA" id="ARBA00023163"/>
    </source>
</evidence>
<keyword evidence="6 11" id="KW-0411">Iron-sulfur</keyword>
<keyword evidence="8 11" id="KW-0238">DNA-binding</keyword>
<dbReference type="PANTHER" id="PTHR38839:SF7">
    <property type="entry name" value="TRANSCRIPTIONAL REGULATOR WHIB4"/>
    <property type="match status" value="1"/>
</dbReference>
<dbReference type="GO" id="GO:0045892">
    <property type="term" value="P:negative regulation of DNA-templated transcription"/>
    <property type="evidence" value="ECO:0007669"/>
    <property type="project" value="TreeGrafter"/>
</dbReference>
<evidence type="ECO:0000256" key="6">
    <source>
        <dbReference type="ARBA" id="ARBA00023014"/>
    </source>
</evidence>
<dbReference type="GO" id="GO:0035731">
    <property type="term" value="F:dinitrosyl-iron complex binding"/>
    <property type="evidence" value="ECO:0007669"/>
    <property type="project" value="UniProtKB-UniRule"/>
</dbReference>
<dbReference type="InterPro" id="IPR034768">
    <property type="entry name" value="4FE4S_WBL"/>
</dbReference>
<keyword evidence="14" id="KW-1185">Reference proteome</keyword>
<evidence type="ECO:0000256" key="4">
    <source>
        <dbReference type="ARBA" id="ARBA00022723"/>
    </source>
</evidence>
<keyword evidence="3 11" id="KW-0004">4Fe-4S</keyword>
<feature type="binding site" evidence="11">
    <location>
        <position position="45"/>
    </location>
    <ligand>
        <name>[4Fe-4S] cluster</name>
        <dbReference type="ChEBI" id="CHEBI:49883"/>
    </ligand>
</feature>
<comment type="subcellular location">
    <subcellularLocation>
        <location evidence="1 11">Cytoplasm</location>
    </subcellularLocation>
</comment>
<dbReference type="Proteomes" id="UP000540423">
    <property type="component" value="Unassembled WGS sequence"/>
</dbReference>
<evidence type="ECO:0000256" key="11">
    <source>
        <dbReference type="HAMAP-Rule" id="MF_01479"/>
    </source>
</evidence>
<evidence type="ECO:0000256" key="7">
    <source>
        <dbReference type="ARBA" id="ARBA00023015"/>
    </source>
</evidence>
<comment type="cofactor">
    <cofactor evidence="11">
        <name>[4Fe-4S] cluster</name>
        <dbReference type="ChEBI" id="CHEBI:49883"/>
    </cofactor>
    <text evidence="11">Binds 1 [4Fe-4S] cluster per subunit. Following nitrosylation of the [4Fe-4S] cluster binds 1 [4Fe-8(NO)] cluster per subunit.</text>
</comment>